<gene>
    <name evidence="2" type="ORF">CWI83_04190</name>
</gene>
<feature type="transmembrane region" description="Helical" evidence="1">
    <location>
        <begin position="27"/>
        <end position="46"/>
    </location>
</feature>
<proteinExistence type="predicted"/>
<keyword evidence="1" id="KW-0472">Membrane</keyword>
<evidence type="ECO:0000256" key="1">
    <source>
        <dbReference type="SAM" id="Phobius"/>
    </source>
</evidence>
<organism evidence="2 3">
    <name type="scientific">Pseudidiomarina taiwanensis</name>
    <dbReference type="NCBI Taxonomy" id="337250"/>
    <lineage>
        <taxon>Bacteria</taxon>
        <taxon>Pseudomonadati</taxon>
        <taxon>Pseudomonadota</taxon>
        <taxon>Gammaproteobacteria</taxon>
        <taxon>Alteromonadales</taxon>
        <taxon>Idiomarinaceae</taxon>
        <taxon>Pseudidiomarina</taxon>
    </lineage>
</organism>
<dbReference type="InterPro" id="IPR025489">
    <property type="entry name" value="DUF4381"/>
</dbReference>
<evidence type="ECO:0008006" key="4">
    <source>
        <dbReference type="Google" id="ProtNLM"/>
    </source>
</evidence>
<dbReference type="Pfam" id="PF14316">
    <property type="entry name" value="DUF4381"/>
    <property type="match status" value="1"/>
</dbReference>
<evidence type="ECO:0000313" key="3">
    <source>
        <dbReference type="Proteomes" id="UP000288279"/>
    </source>
</evidence>
<evidence type="ECO:0000313" key="2">
    <source>
        <dbReference type="EMBL" id="RUO78243.1"/>
    </source>
</evidence>
<sequence>MRLDQVPTELHDIVAAPAASWWPLAPGWYALVALLTLSLSVLVIWLHRYLRSRRVRNHMLKQLRQPQPNCQQVTLLIKQACLGYLPRQSISELSGDDWVNFLLTPLSSKQQQQWQALLRTAVRESYVASTDPSTVAEYQKFARYWLHLSLPNKVKQLQGAGHV</sequence>
<dbReference type="EMBL" id="PIQG01000002">
    <property type="protein sequence ID" value="RUO78243.1"/>
    <property type="molecule type" value="Genomic_DNA"/>
</dbReference>
<keyword evidence="1" id="KW-0812">Transmembrane</keyword>
<name>A0A432ZK01_9GAMM</name>
<comment type="caution">
    <text evidence="2">The sequence shown here is derived from an EMBL/GenBank/DDBJ whole genome shotgun (WGS) entry which is preliminary data.</text>
</comment>
<accession>A0A432ZK01</accession>
<keyword evidence="3" id="KW-1185">Reference proteome</keyword>
<keyword evidence="1" id="KW-1133">Transmembrane helix</keyword>
<dbReference type="OrthoDB" id="283083at2"/>
<protein>
    <recommendedName>
        <fullName evidence="4">DUF4381 domain-containing protein</fullName>
    </recommendedName>
</protein>
<reference evidence="2 3" key="1">
    <citation type="journal article" date="2011" name="Front. Microbiol.">
        <title>Genomic signatures of strain selection and enhancement in Bacillus atrophaeus var. globigii, a historical biowarfare simulant.</title>
        <authorList>
            <person name="Gibbons H.S."/>
            <person name="Broomall S.M."/>
            <person name="McNew L.A."/>
            <person name="Daligault H."/>
            <person name="Chapman C."/>
            <person name="Bruce D."/>
            <person name="Karavis M."/>
            <person name="Krepps M."/>
            <person name="McGregor P.A."/>
            <person name="Hong C."/>
            <person name="Park K.H."/>
            <person name="Akmal A."/>
            <person name="Feldman A."/>
            <person name="Lin J.S."/>
            <person name="Chang W.E."/>
            <person name="Higgs B.W."/>
            <person name="Demirev P."/>
            <person name="Lindquist J."/>
            <person name="Liem A."/>
            <person name="Fochler E."/>
            <person name="Read T.D."/>
            <person name="Tapia R."/>
            <person name="Johnson S."/>
            <person name="Bishop-Lilly K.A."/>
            <person name="Detter C."/>
            <person name="Han C."/>
            <person name="Sozhamannan S."/>
            <person name="Rosenzweig C.N."/>
            <person name="Skowronski E.W."/>
        </authorList>
    </citation>
    <scope>NUCLEOTIDE SEQUENCE [LARGE SCALE GENOMIC DNA]</scope>
    <source>
        <strain evidence="2 3">PIT1</strain>
    </source>
</reference>
<dbReference type="RefSeq" id="WP_126826182.1">
    <property type="nucleotide sequence ID" value="NZ_PIQG01000002.1"/>
</dbReference>
<dbReference type="Proteomes" id="UP000288279">
    <property type="component" value="Unassembled WGS sequence"/>
</dbReference>
<dbReference type="AlphaFoldDB" id="A0A432ZK01"/>